<proteinExistence type="predicted"/>
<protein>
    <recommendedName>
        <fullName evidence="2">Myb-like DNA-binding domain-containing protein</fullName>
    </recommendedName>
</protein>
<feature type="compositionally biased region" description="Basic residues" evidence="1">
    <location>
        <begin position="85"/>
        <end position="95"/>
    </location>
</feature>
<dbReference type="Proteomes" id="UP000316270">
    <property type="component" value="Chromosome 9"/>
</dbReference>
<feature type="compositionally biased region" description="Basic residues" evidence="1">
    <location>
        <begin position="115"/>
        <end position="125"/>
    </location>
</feature>
<dbReference type="OrthoDB" id="10511395at2759"/>
<dbReference type="InterPro" id="IPR054505">
    <property type="entry name" value="Myb_DNA-bind_8"/>
</dbReference>
<reference evidence="3 4" key="1">
    <citation type="submission" date="2019-07" db="EMBL/GenBank/DDBJ databases">
        <title>Finished genome of Venturia effusa.</title>
        <authorList>
            <person name="Young C.A."/>
            <person name="Cox M.P."/>
            <person name="Ganley A.R.D."/>
            <person name="David W.J."/>
        </authorList>
    </citation>
    <scope>NUCLEOTIDE SEQUENCE [LARGE SCALE GENOMIC DNA]</scope>
    <source>
        <strain evidence="4">albino</strain>
    </source>
</reference>
<feature type="domain" description="Myb-like DNA-binding" evidence="2">
    <location>
        <begin position="8"/>
        <end position="56"/>
    </location>
</feature>
<gene>
    <name evidence="3" type="ORF">FKW77_007642</name>
</gene>
<organism evidence="3 4">
    <name type="scientific">Venturia effusa</name>
    <dbReference type="NCBI Taxonomy" id="50376"/>
    <lineage>
        <taxon>Eukaryota</taxon>
        <taxon>Fungi</taxon>
        <taxon>Dikarya</taxon>
        <taxon>Ascomycota</taxon>
        <taxon>Pezizomycotina</taxon>
        <taxon>Dothideomycetes</taxon>
        <taxon>Pleosporomycetidae</taxon>
        <taxon>Venturiales</taxon>
        <taxon>Venturiaceae</taxon>
        <taxon>Venturia</taxon>
    </lineage>
</organism>
<evidence type="ECO:0000256" key="1">
    <source>
        <dbReference type="SAM" id="MobiDB-lite"/>
    </source>
</evidence>
<name>A0A517LCL9_9PEZI</name>
<feature type="compositionally biased region" description="Low complexity" evidence="1">
    <location>
        <begin position="58"/>
        <end position="84"/>
    </location>
</feature>
<dbReference type="Pfam" id="PF22980">
    <property type="entry name" value="Myb_DNA-bind_8"/>
    <property type="match status" value="1"/>
</dbReference>
<keyword evidence="4" id="KW-1185">Reference proteome</keyword>
<feature type="region of interest" description="Disordered" evidence="1">
    <location>
        <begin position="57"/>
        <end position="157"/>
    </location>
</feature>
<sequence length="157" mass="16890">MAPATGAPDNETFLISCIKNVKDGSGVIKPDWEKIGDLFGMKPHTAYCRWLKMTKTVDGSNSGSASGSADAINATPRGKGTPKTTPKKPAARKRKQETPEVSDDAKESSATPKPSAKKGRVVKKGVVKDEEVEEQYVTAESLQKEQSEGYDETYLGI</sequence>
<evidence type="ECO:0000313" key="4">
    <source>
        <dbReference type="Proteomes" id="UP000316270"/>
    </source>
</evidence>
<evidence type="ECO:0000313" key="3">
    <source>
        <dbReference type="EMBL" id="QDS73388.1"/>
    </source>
</evidence>
<accession>A0A517LCL9</accession>
<dbReference type="EMBL" id="CP042193">
    <property type="protein sequence ID" value="QDS73388.1"/>
    <property type="molecule type" value="Genomic_DNA"/>
</dbReference>
<dbReference type="AlphaFoldDB" id="A0A517LCL9"/>
<evidence type="ECO:0000259" key="2">
    <source>
        <dbReference type="Pfam" id="PF22980"/>
    </source>
</evidence>